<comment type="caution">
    <text evidence="1">The sequence shown here is derived from an EMBL/GenBank/DDBJ whole genome shotgun (WGS) entry which is preliminary data.</text>
</comment>
<dbReference type="Proteomes" id="UP000050969">
    <property type="component" value="Unassembled WGS sequence"/>
</dbReference>
<dbReference type="RefSeq" id="WP_054777836.1">
    <property type="nucleotide sequence ID" value="NZ_BBBX01000020.1"/>
</dbReference>
<name>A0A0R2MYN7_9LACO</name>
<accession>A0A0R2MYN7</accession>
<sequence length="125" mass="14183">MAFYLDMADLIHSFGVDLKVYQKNGDWVNGRYIESIAEPATVSEVLVPLNRIGEYSQMFQLRDIGAIEQYQAMWLSLGDYSDGTIIEHGEDKMIVVGRDDYSNYSNVTIYYLNAYEDEMGAAVSV</sequence>
<evidence type="ECO:0000313" key="2">
    <source>
        <dbReference type="Proteomes" id="UP000050969"/>
    </source>
</evidence>
<dbReference type="STRING" id="1293598.IV56_GL002088"/>
<proteinExistence type="predicted"/>
<reference evidence="1 2" key="1">
    <citation type="journal article" date="2015" name="Genome Announc.">
        <title>Expanding the biotechnology potential of lactobacilli through comparative genomics of 213 strains and associated genera.</title>
        <authorList>
            <person name="Sun Z."/>
            <person name="Harris H.M."/>
            <person name="McCann A."/>
            <person name="Guo C."/>
            <person name="Argimon S."/>
            <person name="Zhang W."/>
            <person name="Yang X."/>
            <person name="Jeffery I.B."/>
            <person name="Cooney J.C."/>
            <person name="Kagawa T.F."/>
            <person name="Liu W."/>
            <person name="Song Y."/>
            <person name="Salvetti E."/>
            <person name="Wrobel A."/>
            <person name="Rasinkangas P."/>
            <person name="Parkhill J."/>
            <person name="Rea M.C."/>
            <person name="O'Sullivan O."/>
            <person name="Ritari J."/>
            <person name="Douillard F.P."/>
            <person name="Paul Ross R."/>
            <person name="Yang R."/>
            <person name="Briner A.E."/>
            <person name="Felis G.E."/>
            <person name="de Vos W.M."/>
            <person name="Barrangou R."/>
            <person name="Klaenhammer T.R."/>
            <person name="Caufield P.W."/>
            <person name="Cui Y."/>
            <person name="Zhang H."/>
            <person name="O'Toole P.W."/>
        </authorList>
    </citation>
    <scope>NUCLEOTIDE SEQUENCE [LARGE SCALE GENOMIC DNA]</scope>
    <source>
        <strain evidence="1 2">DSM 24301</strain>
    </source>
</reference>
<dbReference type="AlphaFoldDB" id="A0A0R2MYN7"/>
<dbReference type="EMBL" id="JQCE01000058">
    <property type="protein sequence ID" value="KRO15898.1"/>
    <property type="molecule type" value="Genomic_DNA"/>
</dbReference>
<protein>
    <submittedName>
        <fullName evidence="1">Uncharacterized protein</fullName>
    </submittedName>
</protein>
<evidence type="ECO:0000313" key="1">
    <source>
        <dbReference type="EMBL" id="KRO15898.1"/>
    </source>
</evidence>
<organism evidence="1 2">
    <name type="scientific">Lacticaseibacillus saniviri JCM 17471 = DSM 24301</name>
    <dbReference type="NCBI Taxonomy" id="1293598"/>
    <lineage>
        <taxon>Bacteria</taxon>
        <taxon>Bacillati</taxon>
        <taxon>Bacillota</taxon>
        <taxon>Bacilli</taxon>
        <taxon>Lactobacillales</taxon>
        <taxon>Lactobacillaceae</taxon>
        <taxon>Lacticaseibacillus</taxon>
    </lineage>
</organism>
<gene>
    <name evidence="1" type="ORF">IV56_GL002088</name>
</gene>
<dbReference type="PATRIC" id="fig|1293598.4.peg.2179"/>
<keyword evidence="2" id="KW-1185">Reference proteome</keyword>
<dbReference type="OrthoDB" id="2324004at2"/>